<dbReference type="Gene3D" id="3.40.390.10">
    <property type="entry name" value="Collagenase (Catalytic Domain)"/>
    <property type="match status" value="1"/>
</dbReference>
<name>A0A0R2DKM3_9LACO</name>
<dbReference type="Proteomes" id="UP000051378">
    <property type="component" value="Unassembled WGS sequence"/>
</dbReference>
<dbReference type="InterPro" id="IPR008753">
    <property type="entry name" value="Peptidase_M13_N"/>
</dbReference>
<dbReference type="EMBL" id="AYZL01000006">
    <property type="protein sequence ID" value="KRN04705.1"/>
    <property type="molecule type" value="Genomic_DNA"/>
</dbReference>
<dbReference type="Gene3D" id="1.10.1380.10">
    <property type="entry name" value="Neutral endopeptidase , domain2"/>
    <property type="match status" value="1"/>
</dbReference>
<dbReference type="GO" id="GO:0046872">
    <property type="term" value="F:metal ion binding"/>
    <property type="evidence" value="ECO:0007669"/>
    <property type="project" value="UniProtKB-KW"/>
</dbReference>
<evidence type="ECO:0000256" key="4">
    <source>
        <dbReference type="ARBA" id="ARBA00022723"/>
    </source>
</evidence>
<dbReference type="InterPro" id="IPR000718">
    <property type="entry name" value="Peptidase_M13"/>
</dbReference>
<feature type="domain" description="Peptidase M13 N-terminal" evidence="9">
    <location>
        <begin position="18"/>
        <end position="395"/>
    </location>
</feature>
<comment type="cofactor">
    <cofactor evidence="1">
        <name>Zn(2+)</name>
        <dbReference type="ChEBI" id="CHEBI:29105"/>
    </cofactor>
</comment>
<evidence type="ECO:0000259" key="9">
    <source>
        <dbReference type="Pfam" id="PF05649"/>
    </source>
</evidence>
<keyword evidence="7" id="KW-0482">Metalloprotease</keyword>
<gene>
    <name evidence="10" type="ORF">FC86_GL001061</name>
</gene>
<dbReference type="PATRIC" id="fig|1423744.4.peg.1089"/>
<dbReference type="PROSITE" id="PS51885">
    <property type="entry name" value="NEPRILYSIN"/>
    <property type="match status" value="1"/>
</dbReference>
<organism evidence="10 11">
    <name type="scientific">Holzapfeliella floricola DSM 23037 = JCM 16512</name>
    <dbReference type="NCBI Taxonomy" id="1423744"/>
    <lineage>
        <taxon>Bacteria</taxon>
        <taxon>Bacillati</taxon>
        <taxon>Bacillota</taxon>
        <taxon>Bacilli</taxon>
        <taxon>Lactobacillales</taxon>
        <taxon>Lactobacillaceae</taxon>
        <taxon>Holzapfeliella</taxon>
    </lineage>
</organism>
<dbReference type="PANTHER" id="PTHR11733">
    <property type="entry name" value="ZINC METALLOPROTEASE FAMILY M13 NEPRILYSIN-RELATED"/>
    <property type="match status" value="1"/>
</dbReference>
<accession>A0A0R2DKM3</accession>
<dbReference type="InterPro" id="IPR024079">
    <property type="entry name" value="MetalloPept_cat_dom_sf"/>
</dbReference>
<dbReference type="PRINTS" id="PR00786">
    <property type="entry name" value="NEPRILYSIN"/>
</dbReference>
<dbReference type="STRING" id="1423744.FC86_GL001061"/>
<dbReference type="GO" id="GO:0004222">
    <property type="term" value="F:metalloendopeptidase activity"/>
    <property type="evidence" value="ECO:0007669"/>
    <property type="project" value="InterPro"/>
</dbReference>
<dbReference type="PANTHER" id="PTHR11733:SF167">
    <property type="entry name" value="FI17812P1-RELATED"/>
    <property type="match status" value="1"/>
</dbReference>
<keyword evidence="3" id="KW-0645">Protease</keyword>
<evidence type="ECO:0000256" key="3">
    <source>
        <dbReference type="ARBA" id="ARBA00022670"/>
    </source>
</evidence>
<evidence type="ECO:0000256" key="7">
    <source>
        <dbReference type="ARBA" id="ARBA00023049"/>
    </source>
</evidence>
<protein>
    <submittedName>
        <fullName evidence="10">Endopeptidase O</fullName>
    </submittedName>
</protein>
<evidence type="ECO:0000259" key="8">
    <source>
        <dbReference type="Pfam" id="PF01431"/>
    </source>
</evidence>
<dbReference type="GO" id="GO:0016485">
    <property type="term" value="P:protein processing"/>
    <property type="evidence" value="ECO:0007669"/>
    <property type="project" value="TreeGrafter"/>
</dbReference>
<dbReference type="CDD" id="cd08662">
    <property type="entry name" value="M13"/>
    <property type="match status" value="1"/>
</dbReference>
<keyword evidence="6" id="KW-0862">Zinc</keyword>
<dbReference type="AlphaFoldDB" id="A0A0R2DKM3"/>
<feature type="domain" description="Peptidase M13 C-terminal" evidence="8">
    <location>
        <begin position="452"/>
        <end position="642"/>
    </location>
</feature>
<evidence type="ECO:0000256" key="6">
    <source>
        <dbReference type="ARBA" id="ARBA00022833"/>
    </source>
</evidence>
<dbReference type="Pfam" id="PF05649">
    <property type="entry name" value="Peptidase_M13_N"/>
    <property type="match status" value="1"/>
</dbReference>
<sequence length="645" mass="72558">MNVRGGAGDITVPETKSPKDNLYLSVNAEWLKTAEIPGDKPATGSFNKIAEDVEKTLMADFEDFASGKKEPKAKELKEAIKLYQLALDFDKRNAEGAEPIQEDLAKLTNLKDFADLNQQAGQLSKTGFSLPIDFGVNIDMKDTKHHILFHSGPGVFLPDTTQYGTEQGDQLLAVYKDQSEKLLQLAGFDNPTAKAYVKDALAFDEKLSKVVKSNEEWADRPAVYNPYSAADFKKHFKSFDVEGLITELVGHMPERLIEAEPRFLEHAESLVNPDNFDEIKGWMMITYINSVVGSLSQEFRETGFAYNQALTGVKEMARPQKHAYHLANSRFAEPVGNYYGETYFGDDAKQDVTRMVEKMVQIYKNRIQANDWLSDETKEKAIVKLEKIAVKIGYPDKIEDIYSKFHVTPAEQGGTLYGNLSAMSRISIQENLDKLTKEVDRSEWAMPGNLVNACYDPSRNDITFPAAILQKPFYDLHQSSSANYGGIGAVIAHEISHAFDNNGAQFDEYGNMNNWWQDQDFTEFKKRTQDMIDLFDGVEYGDGKINGKQVVSENVADAGGLSNAIEAAKSEPDADLKALFENWARVWSQKAEKAYMQMLLAVDVHAPGPMRANVQAQNMNEFYEVFDVKEDDGMYLEPEKRVNIW</sequence>
<evidence type="ECO:0000313" key="10">
    <source>
        <dbReference type="EMBL" id="KRN04705.1"/>
    </source>
</evidence>
<dbReference type="GO" id="GO:0005886">
    <property type="term" value="C:plasma membrane"/>
    <property type="evidence" value="ECO:0007669"/>
    <property type="project" value="TreeGrafter"/>
</dbReference>
<comment type="similarity">
    <text evidence="2">Belongs to the peptidase M13 family.</text>
</comment>
<keyword evidence="4" id="KW-0479">Metal-binding</keyword>
<dbReference type="Pfam" id="PF01431">
    <property type="entry name" value="Peptidase_M13"/>
    <property type="match status" value="1"/>
</dbReference>
<dbReference type="SUPFAM" id="SSF55486">
    <property type="entry name" value="Metalloproteases ('zincins'), catalytic domain"/>
    <property type="match status" value="1"/>
</dbReference>
<evidence type="ECO:0000256" key="2">
    <source>
        <dbReference type="ARBA" id="ARBA00007357"/>
    </source>
</evidence>
<comment type="caution">
    <text evidence="10">The sequence shown here is derived from an EMBL/GenBank/DDBJ whole genome shotgun (WGS) entry which is preliminary data.</text>
</comment>
<proteinExistence type="inferred from homology"/>
<dbReference type="InterPro" id="IPR042089">
    <property type="entry name" value="Peptidase_M13_dom_2"/>
</dbReference>
<keyword evidence="11" id="KW-1185">Reference proteome</keyword>
<evidence type="ECO:0000313" key="11">
    <source>
        <dbReference type="Proteomes" id="UP000051378"/>
    </source>
</evidence>
<evidence type="ECO:0000256" key="1">
    <source>
        <dbReference type="ARBA" id="ARBA00001947"/>
    </source>
</evidence>
<dbReference type="InterPro" id="IPR018497">
    <property type="entry name" value="Peptidase_M13_C"/>
</dbReference>
<keyword evidence="5" id="KW-0378">Hydrolase</keyword>
<reference evidence="10 11" key="1">
    <citation type="journal article" date="2015" name="Genome Announc.">
        <title>Expanding the biotechnology potential of lactobacilli through comparative genomics of 213 strains and associated genera.</title>
        <authorList>
            <person name="Sun Z."/>
            <person name="Harris H.M."/>
            <person name="McCann A."/>
            <person name="Guo C."/>
            <person name="Argimon S."/>
            <person name="Zhang W."/>
            <person name="Yang X."/>
            <person name="Jeffery I.B."/>
            <person name="Cooney J.C."/>
            <person name="Kagawa T.F."/>
            <person name="Liu W."/>
            <person name="Song Y."/>
            <person name="Salvetti E."/>
            <person name="Wrobel A."/>
            <person name="Rasinkangas P."/>
            <person name="Parkhill J."/>
            <person name="Rea M.C."/>
            <person name="O'Sullivan O."/>
            <person name="Ritari J."/>
            <person name="Douillard F.P."/>
            <person name="Paul Ross R."/>
            <person name="Yang R."/>
            <person name="Briner A.E."/>
            <person name="Felis G.E."/>
            <person name="de Vos W.M."/>
            <person name="Barrangou R."/>
            <person name="Klaenhammer T.R."/>
            <person name="Caufield P.W."/>
            <person name="Cui Y."/>
            <person name="Zhang H."/>
            <person name="O'Toole P.W."/>
        </authorList>
    </citation>
    <scope>NUCLEOTIDE SEQUENCE [LARGE SCALE GENOMIC DNA]</scope>
    <source>
        <strain evidence="10 11">DSM 23037</strain>
    </source>
</reference>
<evidence type="ECO:0000256" key="5">
    <source>
        <dbReference type="ARBA" id="ARBA00022801"/>
    </source>
</evidence>